<proteinExistence type="predicted"/>
<protein>
    <submittedName>
        <fullName evidence="2">Uncharacterized protein</fullName>
    </submittedName>
</protein>
<dbReference type="VEuPathDB" id="MicrosporidiaDB:H312_00766"/>
<gene>
    <name evidence="2" type="ORF">H312_00766</name>
</gene>
<organism evidence="2 3">
    <name type="scientific">Anncaliia algerae PRA339</name>
    <dbReference type="NCBI Taxonomy" id="1288291"/>
    <lineage>
        <taxon>Eukaryota</taxon>
        <taxon>Fungi</taxon>
        <taxon>Fungi incertae sedis</taxon>
        <taxon>Microsporidia</taxon>
        <taxon>Tubulinosematoidea</taxon>
        <taxon>Tubulinosematidae</taxon>
        <taxon>Anncaliia</taxon>
    </lineage>
</organism>
<dbReference type="EMBL" id="KK365136">
    <property type="protein sequence ID" value="KCZ81865.1"/>
    <property type="molecule type" value="Genomic_DNA"/>
</dbReference>
<dbReference type="AlphaFoldDB" id="A0A059F3S9"/>
<dbReference type="HOGENOM" id="CLU_523690_0_0_1"/>
<evidence type="ECO:0000313" key="2">
    <source>
        <dbReference type="EMBL" id="KCZ81865.1"/>
    </source>
</evidence>
<sequence length="520" mass="61826">MLQEENLFKAINTADIKELECILEIIGKFNYKETIDAIVCNKNTDLACILILLKHFINNKLFNEFNSLLSGILTIYKLQPENLILFHRLILTTKEITTTEEECHLIINLTMKISRMFFEEEYLLESFQSLMFIGQLILKCKKFPNRQTALVFYSTLSSIFLKGNSFFLFLNCIHKVILLSEKPIENHFLKDFVKNAISYSKLKNEEENEREREKYKGFIQLIPLKDLEVFFDAWDGKIGYEFDILKYFDENWKKVMKNESSKEFLNQFNFDPITLELKNITFTQKLFSIRDFYRKVKEVKVIPKEEVKNVVKIEEKKKKEIKKKEKTVKKDHFTMKYNIFRLGMKEKIKKCDDIHFETRKNNYEEEICKAKEKLEEKKALFMMLDSTVSNLIEKLGEKIKNPTIKEPDTFKPSEDFFSSPKSNVYVPSFLQKKGSFVTPRKEEDDNKHWSECVKPTISTNYDSEKDLKRDSKLPNKSKVYDISHLMKDLNVNSYKEKKSSFTFKPKENKEKDKNTDNEKW</sequence>
<evidence type="ECO:0000256" key="1">
    <source>
        <dbReference type="SAM" id="MobiDB-lite"/>
    </source>
</evidence>
<keyword evidence="3" id="KW-1185">Reference proteome</keyword>
<accession>A0A059F3S9</accession>
<reference evidence="3" key="1">
    <citation type="submission" date="2013-02" db="EMBL/GenBank/DDBJ databases">
        <authorList>
            <consortium name="The Broad Institute Genome Sequencing Platform"/>
            <person name="Cuomo C."/>
            <person name="Becnel J."/>
            <person name="Sanscrainte N."/>
            <person name="Walker B."/>
            <person name="Young S.K."/>
            <person name="Zeng Q."/>
            <person name="Gargeya S."/>
            <person name="Fitzgerald M."/>
            <person name="Haas B."/>
            <person name="Abouelleil A."/>
            <person name="Alvarado L."/>
            <person name="Arachchi H.M."/>
            <person name="Berlin A.M."/>
            <person name="Chapman S.B."/>
            <person name="Dewar J."/>
            <person name="Goldberg J."/>
            <person name="Griggs A."/>
            <person name="Gujja S."/>
            <person name="Hansen M."/>
            <person name="Howarth C."/>
            <person name="Imamovic A."/>
            <person name="Larimer J."/>
            <person name="McCowan C."/>
            <person name="Murphy C."/>
            <person name="Neiman D."/>
            <person name="Pearson M."/>
            <person name="Priest M."/>
            <person name="Roberts A."/>
            <person name="Saif S."/>
            <person name="Shea T."/>
            <person name="Sisk P."/>
            <person name="Sykes S."/>
            <person name="Wortman J."/>
            <person name="Nusbaum C."/>
            <person name="Birren B."/>
        </authorList>
    </citation>
    <scope>NUCLEOTIDE SEQUENCE [LARGE SCALE GENOMIC DNA]</scope>
    <source>
        <strain evidence="3">PRA339</strain>
    </source>
</reference>
<feature type="region of interest" description="Disordered" evidence="1">
    <location>
        <begin position="500"/>
        <end position="520"/>
    </location>
</feature>
<reference evidence="2 3" key="2">
    <citation type="submission" date="2014-03" db="EMBL/GenBank/DDBJ databases">
        <title>The Genome Sequence of Anncaliia algerae insect isolate PRA339.</title>
        <authorList>
            <consortium name="The Broad Institute Genome Sequencing Platform"/>
            <consortium name="The Broad Institute Genome Sequencing Center for Infectious Disease"/>
            <person name="Cuomo C."/>
            <person name="Becnel J."/>
            <person name="Sanscrainte N."/>
            <person name="Walker B."/>
            <person name="Young S.K."/>
            <person name="Zeng Q."/>
            <person name="Gargeya S."/>
            <person name="Fitzgerald M."/>
            <person name="Haas B."/>
            <person name="Abouelleil A."/>
            <person name="Alvarado L."/>
            <person name="Arachchi H.M."/>
            <person name="Berlin A.M."/>
            <person name="Chapman S.B."/>
            <person name="Dewar J."/>
            <person name="Goldberg J."/>
            <person name="Griggs A."/>
            <person name="Gujja S."/>
            <person name="Hansen M."/>
            <person name="Howarth C."/>
            <person name="Imamovic A."/>
            <person name="Larimer J."/>
            <person name="McCowan C."/>
            <person name="Murphy C."/>
            <person name="Neiman D."/>
            <person name="Pearson M."/>
            <person name="Priest M."/>
            <person name="Roberts A."/>
            <person name="Saif S."/>
            <person name="Shea T."/>
            <person name="Sisk P."/>
            <person name="Sykes S."/>
            <person name="Wortman J."/>
            <person name="Nusbaum C."/>
            <person name="Birren B."/>
        </authorList>
    </citation>
    <scope>NUCLEOTIDE SEQUENCE [LARGE SCALE GENOMIC DNA]</scope>
    <source>
        <strain evidence="2 3">PRA339</strain>
    </source>
</reference>
<dbReference type="OrthoDB" id="10568756at2759"/>
<evidence type="ECO:0000313" key="3">
    <source>
        <dbReference type="Proteomes" id="UP000030655"/>
    </source>
</evidence>
<dbReference type="Proteomes" id="UP000030655">
    <property type="component" value="Unassembled WGS sequence"/>
</dbReference>
<name>A0A059F3S9_9MICR</name>